<reference evidence="3" key="2">
    <citation type="submission" date="2020-02" db="EMBL/GenBank/DDBJ databases">
        <authorList>
            <person name="Gilchrist C.L.M."/>
            <person name="Chooi Y.-H."/>
        </authorList>
    </citation>
    <scope>NUCLEOTIDE SEQUENCE</scope>
    <source>
        <strain evidence="3">MST-FP2251</strain>
    </source>
</reference>
<dbReference type="AlphaFoldDB" id="A0AAD4CIV3"/>
<dbReference type="GO" id="GO:0005737">
    <property type="term" value="C:cytoplasm"/>
    <property type="evidence" value="ECO:0007669"/>
    <property type="project" value="TreeGrafter"/>
</dbReference>
<comment type="caution">
    <text evidence="3">The sequence shown here is derived from an EMBL/GenBank/DDBJ whole genome shotgun (WGS) entry which is preliminary data.</text>
</comment>
<dbReference type="CDD" id="cd08204">
    <property type="entry name" value="ArfGap"/>
    <property type="match status" value="1"/>
</dbReference>
<name>A0AAD4CIV3_ASPNN</name>
<organism evidence="3 4">
    <name type="scientific">Aspergillus nanangensis</name>
    <dbReference type="NCBI Taxonomy" id="2582783"/>
    <lineage>
        <taxon>Eukaryota</taxon>
        <taxon>Fungi</taxon>
        <taxon>Dikarya</taxon>
        <taxon>Ascomycota</taxon>
        <taxon>Pezizomycotina</taxon>
        <taxon>Eurotiomycetes</taxon>
        <taxon>Eurotiomycetidae</taxon>
        <taxon>Eurotiales</taxon>
        <taxon>Aspergillaceae</taxon>
        <taxon>Aspergillus</taxon>
        <taxon>Aspergillus subgen. Circumdati</taxon>
    </lineage>
</organism>
<evidence type="ECO:0000313" key="3">
    <source>
        <dbReference type="EMBL" id="KAF9886397.1"/>
    </source>
</evidence>
<dbReference type="InterPro" id="IPR038508">
    <property type="entry name" value="ArfGAP_dom_sf"/>
</dbReference>
<dbReference type="EMBL" id="VCAU01000078">
    <property type="protein sequence ID" value="KAF9886397.1"/>
    <property type="molecule type" value="Genomic_DNA"/>
</dbReference>
<dbReference type="PANTHER" id="PTHR45705">
    <property type="entry name" value="FI20236P1"/>
    <property type="match status" value="1"/>
</dbReference>
<dbReference type="SUPFAM" id="SSF57863">
    <property type="entry name" value="ArfGap/RecO-like zinc finger"/>
    <property type="match status" value="1"/>
</dbReference>
<evidence type="ECO:0000256" key="1">
    <source>
        <dbReference type="PROSITE-ProRule" id="PRU00288"/>
    </source>
</evidence>
<gene>
    <name evidence="3" type="ORF">FE257_011542</name>
</gene>
<keyword evidence="1" id="KW-0862">Zinc</keyword>
<dbReference type="PROSITE" id="PS50115">
    <property type="entry name" value="ARFGAP"/>
    <property type="match status" value="1"/>
</dbReference>
<dbReference type="GO" id="GO:0008270">
    <property type="term" value="F:zinc ion binding"/>
    <property type="evidence" value="ECO:0007669"/>
    <property type="project" value="UniProtKB-KW"/>
</dbReference>
<evidence type="ECO:0000259" key="2">
    <source>
        <dbReference type="PROSITE" id="PS50115"/>
    </source>
</evidence>
<keyword evidence="1" id="KW-0479">Metal-binding</keyword>
<dbReference type="InterPro" id="IPR001164">
    <property type="entry name" value="ArfGAP_dom"/>
</dbReference>
<keyword evidence="4" id="KW-1185">Reference proteome</keyword>
<dbReference type="Proteomes" id="UP001194746">
    <property type="component" value="Unassembled WGS sequence"/>
</dbReference>
<reference evidence="3" key="1">
    <citation type="journal article" date="2019" name="Beilstein J. Org. Chem.">
        <title>Nanangenines: drimane sesquiterpenoids as the dominant metabolite cohort of a novel Australian fungus, Aspergillus nanangensis.</title>
        <authorList>
            <person name="Lacey H.J."/>
            <person name="Gilchrist C.L.M."/>
            <person name="Crombie A."/>
            <person name="Kalaitzis J.A."/>
            <person name="Vuong D."/>
            <person name="Rutledge P.J."/>
            <person name="Turner P."/>
            <person name="Pitt J.I."/>
            <person name="Lacey E."/>
            <person name="Chooi Y.H."/>
            <person name="Piggott A.M."/>
        </authorList>
    </citation>
    <scope>NUCLEOTIDE SEQUENCE</scope>
    <source>
        <strain evidence="3">MST-FP2251</strain>
    </source>
</reference>
<proteinExistence type="predicted"/>
<keyword evidence="1" id="KW-0863">Zinc-finger</keyword>
<accession>A0AAD4CIV3</accession>
<dbReference type="Gene3D" id="1.10.220.150">
    <property type="entry name" value="Arf GTPase activating protein"/>
    <property type="match status" value="1"/>
</dbReference>
<dbReference type="PANTHER" id="PTHR45705:SF7">
    <property type="entry name" value="ACTIVATING PROTEIN FOR ARF, PUTATIVE (AFU_ORTHOLOGUE AFUA_4G09120)-RELATED"/>
    <property type="match status" value="1"/>
</dbReference>
<feature type="domain" description="Arf-GAP" evidence="2">
    <location>
        <begin position="15"/>
        <end position="87"/>
    </location>
</feature>
<evidence type="ECO:0000313" key="4">
    <source>
        <dbReference type="Proteomes" id="UP001194746"/>
    </source>
</evidence>
<protein>
    <recommendedName>
        <fullName evidence="2">Arf-GAP domain-containing protein</fullName>
    </recommendedName>
</protein>
<dbReference type="Pfam" id="PF01412">
    <property type="entry name" value="ArfGap"/>
    <property type="match status" value="1"/>
</dbReference>
<sequence>MVAGISKRQQSRNERALQDLIRSVPGNDRCADCHAMNPGWASWNLGIFLCMRCAALHRKMGTHISKVKSLSMDSWSSEQVDVSDIAT</sequence>
<dbReference type="PRINTS" id="PR00405">
    <property type="entry name" value="REVINTRACTNG"/>
</dbReference>
<dbReference type="InterPro" id="IPR051718">
    <property type="entry name" value="ARF_GTPase-activating"/>
</dbReference>
<dbReference type="SMART" id="SM00105">
    <property type="entry name" value="ArfGap"/>
    <property type="match status" value="1"/>
</dbReference>
<dbReference type="InterPro" id="IPR037278">
    <property type="entry name" value="ARFGAP/RecO"/>
</dbReference>
<dbReference type="GO" id="GO:0005096">
    <property type="term" value="F:GTPase activator activity"/>
    <property type="evidence" value="ECO:0007669"/>
    <property type="project" value="InterPro"/>
</dbReference>